<organism evidence="2 3">
    <name type="scientific">Candidatus Shapirobacteria bacterium CG10_big_fil_rev_8_21_14_0_10_48_15</name>
    <dbReference type="NCBI Taxonomy" id="1974484"/>
    <lineage>
        <taxon>Bacteria</taxon>
        <taxon>Candidatus Shapironibacteriota</taxon>
    </lineage>
</organism>
<evidence type="ECO:0000313" key="3">
    <source>
        <dbReference type="Proteomes" id="UP000231579"/>
    </source>
</evidence>
<comment type="caution">
    <text evidence="2">The sequence shown here is derived from an EMBL/GenBank/DDBJ whole genome shotgun (WGS) entry which is preliminary data.</text>
</comment>
<reference evidence="3" key="1">
    <citation type="submission" date="2017-09" db="EMBL/GenBank/DDBJ databases">
        <title>Depth-based differentiation of microbial function through sediment-hosted aquifers and enrichment of novel symbionts in the deep terrestrial subsurface.</title>
        <authorList>
            <person name="Probst A.J."/>
            <person name="Ladd B."/>
            <person name="Jarett J.K."/>
            <person name="Geller-Mcgrath D.E."/>
            <person name="Sieber C.M.K."/>
            <person name="Emerson J.B."/>
            <person name="Anantharaman K."/>
            <person name="Thomas B.C."/>
            <person name="Malmstrom R."/>
            <person name="Stieglmeier M."/>
            <person name="Klingl A."/>
            <person name="Woyke T."/>
            <person name="Ryan C.M."/>
            <person name="Banfield J.F."/>
        </authorList>
    </citation>
    <scope>NUCLEOTIDE SEQUENCE [LARGE SCALE GENOMIC DNA]</scope>
</reference>
<dbReference type="EMBL" id="PFEM01000011">
    <property type="protein sequence ID" value="PJE70213.1"/>
    <property type="molecule type" value="Genomic_DNA"/>
</dbReference>
<accession>A0A2M8L7K1</accession>
<gene>
    <name evidence="2" type="ORF">COU97_00840</name>
</gene>
<protein>
    <recommendedName>
        <fullName evidence="1">NodB homology domain-containing protein</fullName>
    </recommendedName>
</protein>
<dbReference type="AlphaFoldDB" id="A0A2M8L7K1"/>
<name>A0A2M8L7K1_9BACT</name>
<proteinExistence type="predicted"/>
<dbReference type="GO" id="GO:0016810">
    <property type="term" value="F:hydrolase activity, acting on carbon-nitrogen (but not peptide) bonds"/>
    <property type="evidence" value="ECO:0007669"/>
    <property type="project" value="InterPro"/>
</dbReference>
<sequence>MKSGIFCLSLDTELMWGRPDLPIWRQRAATVRPNIQKLLKLFTKYNFPATWAIVGQLFLPGDPLWHGPDIIKAIRKTPRQEIGCHTFNHLDFGRCPIQEADEDLKKWLQATQKQEIKPGSFAFPFNHVGHLKLLAKHGFKAYRGPAGHWFAPLGKAGEIIDSLAQITPPAGKPKQANHGLFNFSESQFYVSAWGLRKYIPLSSRVGKAKKGIRRAIAEKRLFHLWFHPINLSDQTGPLLAGLEEIIKFAKQQPGLEINNMEEMTRQLN</sequence>
<dbReference type="Proteomes" id="UP000231579">
    <property type="component" value="Unassembled WGS sequence"/>
</dbReference>
<feature type="domain" description="NodB homology" evidence="1">
    <location>
        <begin position="34"/>
        <end position="126"/>
    </location>
</feature>
<dbReference type="Pfam" id="PF01522">
    <property type="entry name" value="Polysacc_deac_1"/>
    <property type="match status" value="1"/>
</dbReference>
<dbReference type="Gene3D" id="3.20.20.370">
    <property type="entry name" value="Glycoside hydrolase/deacetylase"/>
    <property type="match status" value="1"/>
</dbReference>
<dbReference type="SUPFAM" id="SSF88713">
    <property type="entry name" value="Glycoside hydrolase/deacetylase"/>
    <property type="match status" value="1"/>
</dbReference>
<evidence type="ECO:0000259" key="1">
    <source>
        <dbReference type="Pfam" id="PF01522"/>
    </source>
</evidence>
<dbReference type="InterPro" id="IPR002509">
    <property type="entry name" value="NODB_dom"/>
</dbReference>
<dbReference type="GO" id="GO:0005975">
    <property type="term" value="P:carbohydrate metabolic process"/>
    <property type="evidence" value="ECO:0007669"/>
    <property type="project" value="InterPro"/>
</dbReference>
<dbReference type="InterPro" id="IPR011330">
    <property type="entry name" value="Glyco_hydro/deAcase_b/a-brl"/>
</dbReference>
<evidence type="ECO:0000313" key="2">
    <source>
        <dbReference type="EMBL" id="PJE70213.1"/>
    </source>
</evidence>